<keyword evidence="1" id="KW-0460">Magnesium</keyword>
<dbReference type="Pfam" id="PF12804">
    <property type="entry name" value="NTP_transf_3"/>
    <property type="match status" value="1"/>
</dbReference>
<comment type="caution">
    <text evidence="3">The sequence shown here is derived from an EMBL/GenBank/DDBJ whole genome shotgun (WGS) entry which is preliminary data.</text>
</comment>
<keyword evidence="3" id="KW-0808">Transferase</keyword>
<sequence length="204" mass="21478">MARFSFPIILLAAGSSSRMRGRDKLLEEVDGVPLLRLQALKAIAASGGPVIVALPPAPHPRYAALKGLDVALVPVPDATEGMNASLRAAFAALPGDAPCAMVLLADLPDLTAQDLMRVGGAVDLQTDTLVWRGVTETGAPGHPIVFRSDLFPVFASLTGDSGGREVIARAKGRVKLIPLAGTRARNDLDTPEDWADWRAQREGS</sequence>
<dbReference type="Proteomes" id="UP001556098">
    <property type="component" value="Unassembled WGS sequence"/>
</dbReference>
<evidence type="ECO:0000313" key="3">
    <source>
        <dbReference type="EMBL" id="MEW9920717.1"/>
    </source>
</evidence>
<organism evidence="3 4">
    <name type="scientific">Sulfitobacter sediminis</name>
    <dbReference type="NCBI Taxonomy" id="3234186"/>
    <lineage>
        <taxon>Bacteria</taxon>
        <taxon>Pseudomonadati</taxon>
        <taxon>Pseudomonadota</taxon>
        <taxon>Alphaproteobacteria</taxon>
        <taxon>Rhodobacterales</taxon>
        <taxon>Roseobacteraceae</taxon>
        <taxon>Sulfitobacter</taxon>
    </lineage>
</organism>
<dbReference type="PANTHER" id="PTHR43777">
    <property type="entry name" value="MOLYBDENUM COFACTOR CYTIDYLYLTRANSFERASE"/>
    <property type="match status" value="1"/>
</dbReference>
<dbReference type="PANTHER" id="PTHR43777:SF1">
    <property type="entry name" value="MOLYBDENUM COFACTOR CYTIDYLYLTRANSFERASE"/>
    <property type="match status" value="1"/>
</dbReference>
<reference evidence="3 4" key="1">
    <citation type="submission" date="2024-07" db="EMBL/GenBank/DDBJ databases">
        <title>Marimonas sp.nov., isolated from tidal-flat sediment.</title>
        <authorList>
            <person name="Jayan J.N."/>
            <person name="Lee S.S."/>
        </authorList>
    </citation>
    <scope>NUCLEOTIDE SEQUENCE [LARGE SCALE GENOMIC DNA]</scope>
    <source>
        <strain evidence="3 4">MJW-29</strain>
    </source>
</reference>
<proteinExistence type="predicted"/>
<dbReference type="GO" id="GO:0016740">
    <property type="term" value="F:transferase activity"/>
    <property type="evidence" value="ECO:0007669"/>
    <property type="project" value="UniProtKB-KW"/>
</dbReference>
<evidence type="ECO:0000259" key="2">
    <source>
        <dbReference type="Pfam" id="PF12804"/>
    </source>
</evidence>
<dbReference type="SUPFAM" id="SSF53448">
    <property type="entry name" value="Nucleotide-diphospho-sugar transferases"/>
    <property type="match status" value="1"/>
</dbReference>
<dbReference type="RefSeq" id="WP_367878419.1">
    <property type="nucleotide sequence ID" value="NZ_JBFNXX010000010.1"/>
</dbReference>
<evidence type="ECO:0000313" key="4">
    <source>
        <dbReference type="Proteomes" id="UP001556098"/>
    </source>
</evidence>
<feature type="domain" description="MobA-like NTP transferase" evidence="2">
    <location>
        <begin position="9"/>
        <end position="170"/>
    </location>
</feature>
<gene>
    <name evidence="3" type="ORF">AB2B41_13970</name>
</gene>
<dbReference type="InterPro" id="IPR025877">
    <property type="entry name" value="MobA-like_NTP_Trfase"/>
</dbReference>
<protein>
    <submittedName>
        <fullName evidence="3">NTP transferase domain-containing protein</fullName>
    </submittedName>
</protein>
<dbReference type="EMBL" id="JBFNXX010000010">
    <property type="protein sequence ID" value="MEW9920717.1"/>
    <property type="molecule type" value="Genomic_DNA"/>
</dbReference>
<accession>A0ABV3RQ83</accession>
<evidence type="ECO:0000256" key="1">
    <source>
        <dbReference type="ARBA" id="ARBA00022842"/>
    </source>
</evidence>
<dbReference type="CDD" id="cd04182">
    <property type="entry name" value="GT_2_like_f"/>
    <property type="match status" value="1"/>
</dbReference>
<keyword evidence="4" id="KW-1185">Reference proteome</keyword>
<dbReference type="InterPro" id="IPR029044">
    <property type="entry name" value="Nucleotide-diphossugar_trans"/>
</dbReference>
<dbReference type="Gene3D" id="3.90.550.10">
    <property type="entry name" value="Spore Coat Polysaccharide Biosynthesis Protein SpsA, Chain A"/>
    <property type="match status" value="1"/>
</dbReference>
<name>A0ABV3RQ83_9RHOB</name>